<evidence type="ECO:0000313" key="2">
    <source>
        <dbReference type="Proteomes" id="UP001056120"/>
    </source>
</evidence>
<comment type="caution">
    <text evidence="1">The sequence shown here is derived from an EMBL/GenBank/DDBJ whole genome shotgun (WGS) entry which is preliminary data.</text>
</comment>
<keyword evidence="2" id="KW-1185">Reference proteome</keyword>
<proteinExistence type="predicted"/>
<reference evidence="2" key="1">
    <citation type="journal article" date="2022" name="Mol. Ecol. Resour.">
        <title>The genomes of chicory, endive, great burdock and yacon provide insights into Asteraceae palaeo-polyploidization history and plant inulin production.</title>
        <authorList>
            <person name="Fan W."/>
            <person name="Wang S."/>
            <person name="Wang H."/>
            <person name="Wang A."/>
            <person name="Jiang F."/>
            <person name="Liu H."/>
            <person name="Zhao H."/>
            <person name="Xu D."/>
            <person name="Zhang Y."/>
        </authorList>
    </citation>
    <scope>NUCLEOTIDE SEQUENCE [LARGE SCALE GENOMIC DNA]</scope>
    <source>
        <strain evidence="2">cv. Yunnan</strain>
    </source>
</reference>
<sequence>MLSSCSEEQFQSNLEKFDQFAVEAGGVSIPKDVTRYIDAELKLRDKNMRAFGLLSMALPSEIYHTFNTHLCKRFIYVTLVYELKFAEVELDNADMFEAKGMQETKPVSKPVGVALVAPVMETMPEPMAYVQAQVPIPHVAQSPCARCVFIPPVAQSPWAEVRKSSLY</sequence>
<gene>
    <name evidence="1" type="ORF">L1987_12360</name>
</gene>
<evidence type="ECO:0000313" key="1">
    <source>
        <dbReference type="EMBL" id="KAI3818550.1"/>
    </source>
</evidence>
<reference evidence="1 2" key="2">
    <citation type="journal article" date="2022" name="Mol. Ecol. Resour.">
        <title>The genomes of chicory, endive, great burdock and yacon provide insights into Asteraceae paleo-polyploidization history and plant inulin production.</title>
        <authorList>
            <person name="Fan W."/>
            <person name="Wang S."/>
            <person name="Wang H."/>
            <person name="Wang A."/>
            <person name="Jiang F."/>
            <person name="Liu H."/>
            <person name="Zhao H."/>
            <person name="Xu D."/>
            <person name="Zhang Y."/>
        </authorList>
    </citation>
    <scope>NUCLEOTIDE SEQUENCE [LARGE SCALE GENOMIC DNA]</scope>
    <source>
        <strain evidence="2">cv. Yunnan</strain>
        <tissue evidence="1">Leaves</tissue>
    </source>
</reference>
<accession>A0ACB9JE47</accession>
<organism evidence="1 2">
    <name type="scientific">Smallanthus sonchifolius</name>
    <dbReference type="NCBI Taxonomy" id="185202"/>
    <lineage>
        <taxon>Eukaryota</taxon>
        <taxon>Viridiplantae</taxon>
        <taxon>Streptophyta</taxon>
        <taxon>Embryophyta</taxon>
        <taxon>Tracheophyta</taxon>
        <taxon>Spermatophyta</taxon>
        <taxon>Magnoliopsida</taxon>
        <taxon>eudicotyledons</taxon>
        <taxon>Gunneridae</taxon>
        <taxon>Pentapetalae</taxon>
        <taxon>asterids</taxon>
        <taxon>campanulids</taxon>
        <taxon>Asterales</taxon>
        <taxon>Asteraceae</taxon>
        <taxon>Asteroideae</taxon>
        <taxon>Heliantheae alliance</taxon>
        <taxon>Millerieae</taxon>
        <taxon>Smallanthus</taxon>
    </lineage>
</organism>
<protein>
    <submittedName>
        <fullName evidence="1">Uncharacterized protein</fullName>
    </submittedName>
</protein>
<dbReference type="EMBL" id="CM042021">
    <property type="protein sequence ID" value="KAI3818550.1"/>
    <property type="molecule type" value="Genomic_DNA"/>
</dbReference>
<dbReference type="Proteomes" id="UP001056120">
    <property type="component" value="Linkage Group LG04"/>
</dbReference>
<name>A0ACB9JE47_9ASTR</name>